<dbReference type="Proteomes" id="UP001497744">
    <property type="component" value="Unassembled WGS sequence"/>
</dbReference>
<dbReference type="AlphaFoldDB" id="A0AAV4LNR0"/>
<proteinExistence type="predicted"/>
<organism evidence="2 3">
    <name type="scientific">Babesia caballi</name>
    <dbReference type="NCBI Taxonomy" id="5871"/>
    <lineage>
        <taxon>Eukaryota</taxon>
        <taxon>Sar</taxon>
        <taxon>Alveolata</taxon>
        <taxon>Apicomplexa</taxon>
        <taxon>Aconoidasida</taxon>
        <taxon>Piroplasmida</taxon>
        <taxon>Babesiidae</taxon>
        <taxon>Babesia</taxon>
    </lineage>
</organism>
<feature type="region of interest" description="Disordered" evidence="1">
    <location>
        <begin position="1"/>
        <end position="31"/>
    </location>
</feature>
<evidence type="ECO:0000256" key="1">
    <source>
        <dbReference type="SAM" id="MobiDB-lite"/>
    </source>
</evidence>
<comment type="caution">
    <text evidence="2">The sequence shown here is derived from an EMBL/GenBank/DDBJ whole genome shotgun (WGS) entry which is preliminary data.</text>
</comment>
<reference evidence="2 3" key="1">
    <citation type="submission" date="2021-06" db="EMBL/GenBank/DDBJ databases">
        <title>Genome sequence of Babesia caballi.</title>
        <authorList>
            <person name="Yamagishi J."/>
            <person name="Kidaka T."/>
            <person name="Ochi A."/>
        </authorList>
    </citation>
    <scope>NUCLEOTIDE SEQUENCE [LARGE SCALE GENOMIC DNA]</scope>
    <source>
        <strain evidence="2">USDA-D6B2</strain>
    </source>
</reference>
<keyword evidence="3" id="KW-1185">Reference proteome</keyword>
<accession>A0AAV4LNR0</accession>
<name>A0AAV4LNR0_BABCB</name>
<sequence>MREVELEGYDEDDGDRGHATGLTSRSPEGGLEVGCQLIRKGLVGVDEGKGKENEYEKDGDGDGSAFHTATAATTTTTSIASTLLKPPLTHPEEHGAEHKSSNHVRKPSRHFDNYFR</sequence>
<feature type="compositionally biased region" description="Acidic residues" evidence="1">
    <location>
        <begin position="1"/>
        <end position="14"/>
    </location>
</feature>
<protein>
    <submittedName>
        <fullName evidence="2">Endoglucanase A</fullName>
    </submittedName>
</protein>
<dbReference type="GeneID" id="94192940"/>
<gene>
    <name evidence="2" type="ORF">BcabD6B2_08920</name>
</gene>
<dbReference type="RefSeq" id="XP_067713528.1">
    <property type="nucleotide sequence ID" value="XM_067857427.1"/>
</dbReference>
<feature type="compositionally biased region" description="Basic and acidic residues" evidence="1">
    <location>
        <begin position="90"/>
        <end position="100"/>
    </location>
</feature>
<dbReference type="EMBL" id="BPLF01000001">
    <property type="protein sequence ID" value="GIX61457.1"/>
    <property type="molecule type" value="Genomic_DNA"/>
</dbReference>
<feature type="region of interest" description="Disordered" evidence="1">
    <location>
        <begin position="85"/>
        <end position="116"/>
    </location>
</feature>
<evidence type="ECO:0000313" key="2">
    <source>
        <dbReference type="EMBL" id="GIX61457.1"/>
    </source>
</evidence>
<evidence type="ECO:0000313" key="3">
    <source>
        <dbReference type="Proteomes" id="UP001497744"/>
    </source>
</evidence>